<evidence type="ECO:0000313" key="2">
    <source>
        <dbReference type="Proteomes" id="UP001631957"/>
    </source>
</evidence>
<comment type="caution">
    <text evidence="1">The sequence shown here is derived from an EMBL/GenBank/DDBJ whole genome shotgun (WGS) entry which is preliminary data.</text>
</comment>
<sequence>MTANEYDASQITVLSLEESVLRRPGMHFRVGLRDPRLTGEVLSAVVGHFLHPATELAEPHSLRVEVEIHGDLEFSIADDRADAIDAEGHPLRGYNDSLIGMNRYFAAAAAVLSTETLVEVWRDGTGFRQLLRRLQPLAEPAEFTPPPAEGTRFRFRLDPAHFTTPLPRAPHTPPCDHEPGAGYLRVTDLR</sequence>
<name>A0ABW9HQI0_9ACTN</name>
<dbReference type="Proteomes" id="UP001631957">
    <property type="component" value="Unassembled WGS sequence"/>
</dbReference>
<dbReference type="Gene3D" id="3.30.565.10">
    <property type="entry name" value="Histidine kinase-like ATPase, C-terminal domain"/>
    <property type="match status" value="1"/>
</dbReference>
<keyword evidence="2" id="KW-1185">Reference proteome</keyword>
<evidence type="ECO:0000313" key="1">
    <source>
        <dbReference type="EMBL" id="MFM9610340.1"/>
    </source>
</evidence>
<organism evidence="1 2">
    <name type="scientific">Streptomyces niveiscabiei</name>
    <dbReference type="NCBI Taxonomy" id="164115"/>
    <lineage>
        <taxon>Bacteria</taxon>
        <taxon>Bacillati</taxon>
        <taxon>Actinomycetota</taxon>
        <taxon>Actinomycetes</taxon>
        <taxon>Kitasatosporales</taxon>
        <taxon>Streptomycetaceae</taxon>
        <taxon>Streptomyces</taxon>
    </lineage>
</organism>
<accession>A0ABW9HQI0</accession>
<protein>
    <submittedName>
        <fullName evidence="1">Uncharacterized protein</fullName>
    </submittedName>
</protein>
<dbReference type="SUPFAM" id="SSF55874">
    <property type="entry name" value="ATPase domain of HSP90 chaperone/DNA topoisomerase II/histidine kinase"/>
    <property type="match status" value="1"/>
</dbReference>
<gene>
    <name evidence="1" type="ORF">ACKI18_16710</name>
</gene>
<dbReference type="InterPro" id="IPR036890">
    <property type="entry name" value="HATPase_C_sf"/>
</dbReference>
<reference evidence="1 2" key="1">
    <citation type="submission" date="2024-12" db="EMBL/GenBank/DDBJ databases">
        <title>Forecasting of Potato common scab and diversities of Pathogenic streptomyces spp. in china.</title>
        <authorList>
            <person name="Handique U."/>
            <person name="Wu J."/>
        </authorList>
    </citation>
    <scope>NUCLEOTIDE SEQUENCE [LARGE SCALE GENOMIC DNA]</scope>
    <source>
        <strain evidence="1 2">ZRIMU1530</strain>
    </source>
</reference>
<proteinExistence type="predicted"/>
<dbReference type="RefSeq" id="WP_109362094.1">
    <property type="nucleotide sequence ID" value="NZ_JBJVNI010000008.1"/>
</dbReference>
<dbReference type="EMBL" id="JBJVNI010000008">
    <property type="protein sequence ID" value="MFM9610340.1"/>
    <property type="molecule type" value="Genomic_DNA"/>
</dbReference>